<dbReference type="EMBL" id="GEDV01002002">
    <property type="protein sequence ID" value="JAP86555.1"/>
    <property type="molecule type" value="Transcribed_RNA"/>
</dbReference>
<dbReference type="AlphaFoldDB" id="A0A131Z6Y0"/>
<feature type="signal peptide" evidence="1">
    <location>
        <begin position="1"/>
        <end position="22"/>
    </location>
</feature>
<organism evidence="2">
    <name type="scientific">Rhipicephalus appendiculatus</name>
    <name type="common">Brown ear tick</name>
    <dbReference type="NCBI Taxonomy" id="34631"/>
    <lineage>
        <taxon>Eukaryota</taxon>
        <taxon>Metazoa</taxon>
        <taxon>Ecdysozoa</taxon>
        <taxon>Arthropoda</taxon>
        <taxon>Chelicerata</taxon>
        <taxon>Arachnida</taxon>
        <taxon>Acari</taxon>
        <taxon>Parasitiformes</taxon>
        <taxon>Ixodida</taxon>
        <taxon>Ixodoidea</taxon>
        <taxon>Ixodidae</taxon>
        <taxon>Rhipicephalinae</taxon>
        <taxon>Rhipicephalus</taxon>
        <taxon>Rhipicephalus</taxon>
    </lineage>
</organism>
<name>A0A131Z6Y0_RHIAP</name>
<sequence length="197" mass="23533">MTQPCTLYALFLLLMTTGPARGEEQNREDDIVQFWNTSELIWTTSTTSMKAQLCKVDLKVDISQNNITFYRALIKSREWHVRKYNGTFRDYYKKYDSVKIQSTDRRDKAREVLQYRSKDSTCAVIWVVTSNEYRLTPSYDLRIKDSYIKKHTPNNSECWQQFLNVTRGRKYRRMYHRGCHAVFYKRVMSSTSMKGHE</sequence>
<reference evidence="2" key="1">
    <citation type="journal article" date="2016" name="Ticks Tick Borne Dis.">
        <title>De novo assembly and annotation of the salivary gland transcriptome of Rhipicephalus appendiculatus male and female ticks during blood feeding.</title>
        <authorList>
            <person name="de Castro M.H."/>
            <person name="de Klerk D."/>
            <person name="Pienaar R."/>
            <person name="Latif A.A."/>
            <person name="Rees D.J."/>
            <person name="Mans B.J."/>
        </authorList>
    </citation>
    <scope>NUCLEOTIDE SEQUENCE</scope>
    <source>
        <tissue evidence="2">Salivary glands</tissue>
    </source>
</reference>
<accession>A0A131Z6Y0</accession>
<evidence type="ECO:0000313" key="2">
    <source>
        <dbReference type="EMBL" id="JAP86555.1"/>
    </source>
</evidence>
<keyword evidence="1" id="KW-0732">Signal</keyword>
<proteinExistence type="predicted"/>
<protein>
    <submittedName>
        <fullName evidence="2">Lipocalin</fullName>
    </submittedName>
</protein>
<evidence type="ECO:0000256" key="1">
    <source>
        <dbReference type="SAM" id="SignalP"/>
    </source>
</evidence>
<feature type="chain" id="PRO_5007286953" evidence="1">
    <location>
        <begin position="23"/>
        <end position="197"/>
    </location>
</feature>